<sequence length="288" mass="32590">MEIRTMEYYLAVVREGTISAAAESLHVAQPSLSRQMKELEDELHTTLFIRGNRKITLTEEGMILRKRAEEMVRLAQMTQEEIAQVRNNITGTVRIGAGESHAFHYLSRAASEIVKRQPDIHFQIVSGDTEDLMDQLNSGLIDFALIFTEVDHTLYQNIELPAEDGFGVLMPKDCELSRKEQIHYSDLEGLSLIISRAALPIFSNSEEFAHLHIVATYNLIYNASLLVEDGLGYAICFDKLINTTGDSHLCQRPLVPETKKPGNLIWKKYQILSPAVQMFIDVVRQTIN</sequence>
<evidence type="ECO:0000313" key="7">
    <source>
        <dbReference type="Proteomes" id="UP001218021"/>
    </source>
</evidence>
<dbReference type="RefSeq" id="WP_048344933.1">
    <property type="nucleotide sequence ID" value="NZ_CABMGR010000008.1"/>
</dbReference>
<feature type="domain" description="HTH lysR-type" evidence="5">
    <location>
        <begin position="1"/>
        <end position="58"/>
    </location>
</feature>
<dbReference type="InterPro" id="IPR000847">
    <property type="entry name" value="LysR_HTH_N"/>
</dbReference>
<dbReference type="Pfam" id="PF00126">
    <property type="entry name" value="HTH_1"/>
    <property type="match status" value="1"/>
</dbReference>
<organism evidence="6 7">
    <name type="scientific">Limosilactobacillus mucosae</name>
    <name type="common">Lactobacillus mucosae</name>
    <dbReference type="NCBI Taxonomy" id="97478"/>
    <lineage>
        <taxon>Bacteria</taxon>
        <taxon>Bacillati</taxon>
        <taxon>Bacillota</taxon>
        <taxon>Bacilli</taxon>
        <taxon>Lactobacillales</taxon>
        <taxon>Lactobacillaceae</taxon>
        <taxon>Limosilactobacillus</taxon>
    </lineage>
</organism>
<dbReference type="AlphaFoldDB" id="A0AAJ1HPV6"/>
<comment type="caution">
    <text evidence="6">The sequence shown here is derived from an EMBL/GenBank/DDBJ whole genome shotgun (WGS) entry which is preliminary data.</text>
</comment>
<dbReference type="Proteomes" id="UP001218021">
    <property type="component" value="Unassembled WGS sequence"/>
</dbReference>
<dbReference type="InterPro" id="IPR036388">
    <property type="entry name" value="WH-like_DNA-bd_sf"/>
</dbReference>
<dbReference type="Pfam" id="PF03466">
    <property type="entry name" value="LysR_substrate"/>
    <property type="match status" value="1"/>
</dbReference>
<dbReference type="GO" id="GO:0005829">
    <property type="term" value="C:cytosol"/>
    <property type="evidence" value="ECO:0007669"/>
    <property type="project" value="TreeGrafter"/>
</dbReference>
<comment type="similarity">
    <text evidence="1">Belongs to the LysR transcriptional regulatory family.</text>
</comment>
<dbReference type="PANTHER" id="PTHR30419">
    <property type="entry name" value="HTH-TYPE TRANSCRIPTIONAL REGULATOR YBHD"/>
    <property type="match status" value="1"/>
</dbReference>
<reference evidence="6" key="1">
    <citation type="submission" date="2023-01" db="EMBL/GenBank/DDBJ databases">
        <title>Genome analysis of 13 Lactobacillus isolated from gut of wild boar.</title>
        <authorList>
            <person name="Papp P."/>
            <person name="Libisch B."/>
            <person name="Nagy T."/>
            <person name="Olasz F."/>
        </authorList>
    </citation>
    <scope>NUCLEOTIDE SEQUENCE</scope>
    <source>
        <strain evidence="6">F108</strain>
    </source>
</reference>
<dbReference type="GO" id="GO:0003700">
    <property type="term" value="F:DNA-binding transcription factor activity"/>
    <property type="evidence" value="ECO:0007669"/>
    <property type="project" value="InterPro"/>
</dbReference>
<gene>
    <name evidence="6" type="ORF">PO158_07100</name>
</gene>
<keyword evidence="3" id="KW-0238">DNA-binding</keyword>
<dbReference type="InterPro" id="IPR005119">
    <property type="entry name" value="LysR_subst-bd"/>
</dbReference>
<evidence type="ECO:0000259" key="5">
    <source>
        <dbReference type="PROSITE" id="PS50931"/>
    </source>
</evidence>
<dbReference type="SUPFAM" id="SSF46785">
    <property type="entry name" value="Winged helix' DNA-binding domain"/>
    <property type="match status" value="1"/>
</dbReference>
<dbReference type="CDD" id="cd05466">
    <property type="entry name" value="PBP2_LTTR_substrate"/>
    <property type="match status" value="1"/>
</dbReference>
<dbReference type="GO" id="GO:0003677">
    <property type="term" value="F:DNA binding"/>
    <property type="evidence" value="ECO:0007669"/>
    <property type="project" value="UniProtKB-KW"/>
</dbReference>
<dbReference type="InterPro" id="IPR050950">
    <property type="entry name" value="HTH-type_LysR_regulators"/>
</dbReference>
<evidence type="ECO:0000256" key="4">
    <source>
        <dbReference type="ARBA" id="ARBA00023163"/>
    </source>
</evidence>
<evidence type="ECO:0000256" key="1">
    <source>
        <dbReference type="ARBA" id="ARBA00009437"/>
    </source>
</evidence>
<keyword evidence="2" id="KW-0805">Transcription regulation</keyword>
<dbReference type="PROSITE" id="PS50931">
    <property type="entry name" value="HTH_LYSR"/>
    <property type="match status" value="1"/>
</dbReference>
<dbReference type="EMBL" id="JAQOND010000028">
    <property type="protein sequence ID" value="MDC2828048.1"/>
    <property type="molecule type" value="Genomic_DNA"/>
</dbReference>
<keyword evidence="4" id="KW-0804">Transcription</keyword>
<accession>A0AAJ1HPV6</accession>
<dbReference type="PANTHER" id="PTHR30419:SF8">
    <property type="entry name" value="NITROGEN ASSIMILATION TRANSCRIPTIONAL ACTIVATOR-RELATED"/>
    <property type="match status" value="1"/>
</dbReference>
<dbReference type="FunFam" id="1.10.10.10:FF:000001">
    <property type="entry name" value="LysR family transcriptional regulator"/>
    <property type="match status" value="1"/>
</dbReference>
<dbReference type="SUPFAM" id="SSF53850">
    <property type="entry name" value="Periplasmic binding protein-like II"/>
    <property type="match status" value="1"/>
</dbReference>
<evidence type="ECO:0000256" key="2">
    <source>
        <dbReference type="ARBA" id="ARBA00023015"/>
    </source>
</evidence>
<dbReference type="Gene3D" id="1.10.10.10">
    <property type="entry name" value="Winged helix-like DNA-binding domain superfamily/Winged helix DNA-binding domain"/>
    <property type="match status" value="1"/>
</dbReference>
<dbReference type="Gene3D" id="3.40.190.290">
    <property type="match status" value="1"/>
</dbReference>
<proteinExistence type="inferred from homology"/>
<evidence type="ECO:0000256" key="3">
    <source>
        <dbReference type="ARBA" id="ARBA00023125"/>
    </source>
</evidence>
<evidence type="ECO:0000313" key="6">
    <source>
        <dbReference type="EMBL" id="MDC2828048.1"/>
    </source>
</evidence>
<name>A0AAJ1HPV6_LIMMU</name>
<protein>
    <submittedName>
        <fullName evidence="6">LysR family transcriptional regulator</fullName>
    </submittedName>
</protein>
<dbReference type="InterPro" id="IPR036390">
    <property type="entry name" value="WH_DNA-bd_sf"/>
</dbReference>
<dbReference type="PRINTS" id="PR00039">
    <property type="entry name" value="HTHLYSR"/>
</dbReference>